<proteinExistence type="predicted"/>
<dbReference type="PROSITE" id="PS51300">
    <property type="entry name" value="NIRD"/>
    <property type="match status" value="1"/>
</dbReference>
<gene>
    <name evidence="1" type="ORF">ACS15_1315</name>
</gene>
<reference evidence="1 2" key="1">
    <citation type="submission" date="2015-09" db="EMBL/GenBank/DDBJ databases">
        <authorList>
            <person name="Xu Y."/>
            <person name="Nagy A."/>
            <person name="Liu N.T."/>
            <person name="Nou X."/>
        </authorList>
    </citation>
    <scope>NUCLEOTIDE SEQUENCE [LARGE SCALE GENOMIC DNA]</scope>
    <source>
        <strain evidence="1 2">FC1138</strain>
    </source>
</reference>
<protein>
    <submittedName>
        <fullName evidence="1">Uncharacterized protein</fullName>
    </submittedName>
</protein>
<dbReference type="EMBL" id="CP012605">
    <property type="protein sequence ID" value="ANH72477.1"/>
    <property type="molecule type" value="Genomic_DNA"/>
</dbReference>
<dbReference type="Proteomes" id="UP000077927">
    <property type="component" value="Chromosome 1"/>
</dbReference>
<evidence type="ECO:0000313" key="2">
    <source>
        <dbReference type="Proteomes" id="UP000077927"/>
    </source>
</evidence>
<dbReference type="KEGG" id="rin:ACS15_1315"/>
<sequence>MGCAPSFVPNRSHPASSPDALIWTDASDLRATLVNTGVAAW</sequence>
<name>A0AAC9BE53_9RALS</name>
<organism evidence="1 2">
    <name type="scientific">Ralstonia insidiosa</name>
    <dbReference type="NCBI Taxonomy" id="190721"/>
    <lineage>
        <taxon>Bacteria</taxon>
        <taxon>Pseudomonadati</taxon>
        <taxon>Pseudomonadota</taxon>
        <taxon>Betaproteobacteria</taxon>
        <taxon>Burkholderiales</taxon>
        <taxon>Burkholderiaceae</taxon>
        <taxon>Ralstonia</taxon>
    </lineage>
</organism>
<dbReference type="AlphaFoldDB" id="A0AAC9BE53"/>
<accession>A0AAC9BE53</accession>
<evidence type="ECO:0000313" key="1">
    <source>
        <dbReference type="EMBL" id="ANH72477.1"/>
    </source>
</evidence>